<dbReference type="InterPro" id="IPR018060">
    <property type="entry name" value="HTH_AraC"/>
</dbReference>
<dbReference type="NCBIfam" id="NF007860">
    <property type="entry name" value="PRK10572.1"/>
    <property type="match status" value="1"/>
</dbReference>
<organism evidence="5 6">
    <name type="scientific">Cohaesibacter marisflavi</name>
    <dbReference type="NCBI Taxonomy" id="655353"/>
    <lineage>
        <taxon>Bacteria</taxon>
        <taxon>Pseudomonadati</taxon>
        <taxon>Pseudomonadota</taxon>
        <taxon>Alphaproteobacteria</taxon>
        <taxon>Hyphomicrobiales</taxon>
        <taxon>Cohaesibacteraceae</taxon>
    </lineage>
</organism>
<dbReference type="PROSITE" id="PS01124">
    <property type="entry name" value="HTH_ARAC_FAMILY_2"/>
    <property type="match status" value="1"/>
</dbReference>
<dbReference type="AlphaFoldDB" id="A0A1I5LD86"/>
<evidence type="ECO:0000313" key="5">
    <source>
        <dbReference type="EMBL" id="SFO95145.1"/>
    </source>
</evidence>
<name>A0A1I5LD86_9HYPH</name>
<dbReference type="GO" id="GO:0043565">
    <property type="term" value="F:sequence-specific DNA binding"/>
    <property type="evidence" value="ECO:0007669"/>
    <property type="project" value="InterPro"/>
</dbReference>
<dbReference type="InterPro" id="IPR009057">
    <property type="entry name" value="Homeodomain-like_sf"/>
</dbReference>
<dbReference type="PANTHER" id="PTHR43280:SF25">
    <property type="entry name" value="ARABINOSE OPERON REGULATORY PROTEIN"/>
    <property type="match status" value="1"/>
</dbReference>
<dbReference type="InterPro" id="IPR018062">
    <property type="entry name" value="HTH_AraC-typ_CS"/>
</dbReference>
<keyword evidence="1" id="KW-0805">Transcription regulation</keyword>
<evidence type="ECO:0000259" key="4">
    <source>
        <dbReference type="PROSITE" id="PS01124"/>
    </source>
</evidence>
<dbReference type="Pfam" id="PF12833">
    <property type="entry name" value="HTH_18"/>
    <property type="match status" value="1"/>
</dbReference>
<keyword evidence="6" id="KW-1185">Reference proteome</keyword>
<dbReference type="PANTHER" id="PTHR43280">
    <property type="entry name" value="ARAC-FAMILY TRANSCRIPTIONAL REGULATOR"/>
    <property type="match status" value="1"/>
</dbReference>
<dbReference type="GO" id="GO:0003700">
    <property type="term" value="F:DNA-binding transcription factor activity"/>
    <property type="evidence" value="ECO:0007669"/>
    <property type="project" value="InterPro"/>
</dbReference>
<proteinExistence type="predicted"/>
<dbReference type="SUPFAM" id="SSF46689">
    <property type="entry name" value="Homeodomain-like"/>
    <property type="match status" value="2"/>
</dbReference>
<evidence type="ECO:0000313" key="6">
    <source>
        <dbReference type="Proteomes" id="UP000199236"/>
    </source>
</evidence>
<dbReference type="EMBL" id="FOVR01000016">
    <property type="protein sequence ID" value="SFO95145.1"/>
    <property type="molecule type" value="Genomic_DNA"/>
</dbReference>
<feature type="domain" description="HTH araC/xylS-type" evidence="4">
    <location>
        <begin position="212"/>
        <end position="310"/>
    </location>
</feature>
<dbReference type="InterPro" id="IPR003313">
    <property type="entry name" value="AraC-bd"/>
</dbReference>
<dbReference type="Proteomes" id="UP000199236">
    <property type="component" value="Unassembled WGS sequence"/>
</dbReference>
<dbReference type="Gene3D" id="1.10.10.60">
    <property type="entry name" value="Homeodomain-like"/>
    <property type="match status" value="2"/>
</dbReference>
<evidence type="ECO:0000256" key="1">
    <source>
        <dbReference type="ARBA" id="ARBA00023015"/>
    </source>
</evidence>
<dbReference type="Pfam" id="PF02311">
    <property type="entry name" value="AraC_binding"/>
    <property type="match status" value="1"/>
</dbReference>
<dbReference type="STRING" id="655353.SAMN04488056_11687"/>
<accession>A0A1I5LD86</accession>
<dbReference type="Gene3D" id="2.60.120.280">
    <property type="entry name" value="Regulatory protein AraC"/>
    <property type="match status" value="1"/>
</dbReference>
<keyword evidence="3" id="KW-0804">Transcription</keyword>
<keyword evidence="2" id="KW-0238">DNA-binding</keyword>
<evidence type="ECO:0000256" key="2">
    <source>
        <dbReference type="ARBA" id="ARBA00023125"/>
    </source>
</evidence>
<reference evidence="5 6" key="1">
    <citation type="submission" date="2016-10" db="EMBL/GenBank/DDBJ databases">
        <authorList>
            <person name="de Groot N.N."/>
        </authorList>
    </citation>
    <scope>NUCLEOTIDE SEQUENCE [LARGE SCALE GENOMIC DNA]</scope>
    <source>
        <strain evidence="5 6">CGMCC 1.9157</strain>
    </source>
</reference>
<dbReference type="SUPFAM" id="SSF51215">
    <property type="entry name" value="Regulatory protein AraC"/>
    <property type="match status" value="1"/>
</dbReference>
<dbReference type="InterPro" id="IPR037923">
    <property type="entry name" value="HTH-like"/>
</dbReference>
<evidence type="ECO:0000256" key="3">
    <source>
        <dbReference type="ARBA" id="ARBA00023163"/>
    </source>
</evidence>
<dbReference type="RefSeq" id="WP_175528200.1">
    <property type="nucleotide sequence ID" value="NZ_FOVR01000016.1"/>
</dbReference>
<protein>
    <submittedName>
        <fullName evidence="5">AraC family transcriptional regulator, arabinose operon regulatory protein</fullName>
    </submittedName>
</protein>
<gene>
    <name evidence="5" type="ORF">SAMN04488056_11687</name>
</gene>
<dbReference type="PROSITE" id="PS00041">
    <property type="entry name" value="HTH_ARAC_FAMILY_1"/>
    <property type="match status" value="1"/>
</dbReference>
<dbReference type="SMART" id="SM00342">
    <property type="entry name" value="HTH_ARAC"/>
    <property type="match status" value="1"/>
</dbReference>
<sequence>MDDHSYFDPAQDPQVQRIFNKLSFRSSPKNYDKEVAALFPGFEFGIRLVAGITPIEKGGPLDFHIDRPNGMHGWIINLTVDGQGKLFDGKNTTIVKPGDLVLFPPDAQHFYGRDPDADKWWHRWIYFQPRAFWKPWLQWDEEVNGVYIMRHREESRFSELFRLFVEVEKWAGLSDSLSADLAFNRLEHILLFCARMNRAEKKSNIEIDERVLAACTLISNNLDKPLTVNEIASHVCLSPSRLSHLFRKYIGTGIVQWRDGQRIQYAMQVLRVSNVPIKALSQMVGYEDPLYFSRVFRRHTNMSPRTFRERSLSMIVRSEGEQIDNALDKATAVFAAEVPLPKHSS</sequence>